<dbReference type="EMBL" id="BAAABX010000023">
    <property type="protein sequence ID" value="GAA0401835.1"/>
    <property type="molecule type" value="Genomic_DNA"/>
</dbReference>
<dbReference type="Proteomes" id="UP001500879">
    <property type="component" value="Unassembled WGS sequence"/>
</dbReference>
<proteinExistence type="predicted"/>
<name>A0ABN0YN26_9ACTN</name>
<dbReference type="RefSeq" id="WP_344022925.1">
    <property type="nucleotide sequence ID" value="NZ_BAAABX010000023.1"/>
</dbReference>
<evidence type="ECO:0000313" key="2">
    <source>
        <dbReference type="Proteomes" id="UP001500879"/>
    </source>
</evidence>
<accession>A0ABN0YN26</accession>
<keyword evidence="2" id="KW-1185">Reference proteome</keyword>
<organism evidence="1 2">
    <name type="scientific">Streptomyces luteireticuli</name>
    <dbReference type="NCBI Taxonomy" id="173858"/>
    <lineage>
        <taxon>Bacteria</taxon>
        <taxon>Bacillati</taxon>
        <taxon>Actinomycetota</taxon>
        <taxon>Actinomycetes</taxon>
        <taxon>Kitasatosporales</taxon>
        <taxon>Streptomycetaceae</taxon>
        <taxon>Streptomyces</taxon>
    </lineage>
</organism>
<gene>
    <name evidence="1" type="ORF">GCM10010357_23660</name>
</gene>
<reference evidence="1 2" key="1">
    <citation type="journal article" date="2019" name="Int. J. Syst. Evol. Microbiol.">
        <title>The Global Catalogue of Microorganisms (GCM) 10K type strain sequencing project: providing services to taxonomists for standard genome sequencing and annotation.</title>
        <authorList>
            <consortium name="The Broad Institute Genomics Platform"/>
            <consortium name="The Broad Institute Genome Sequencing Center for Infectious Disease"/>
            <person name="Wu L."/>
            <person name="Ma J."/>
        </authorList>
    </citation>
    <scope>NUCLEOTIDE SEQUENCE [LARGE SCALE GENOMIC DNA]</scope>
    <source>
        <strain evidence="1 2">JCM 4788</strain>
    </source>
</reference>
<comment type="caution">
    <text evidence="1">The sequence shown here is derived from an EMBL/GenBank/DDBJ whole genome shotgun (WGS) entry which is preliminary data.</text>
</comment>
<evidence type="ECO:0008006" key="3">
    <source>
        <dbReference type="Google" id="ProtNLM"/>
    </source>
</evidence>
<sequence>MSRPAPSAEALPRFLARLDAAAAGRWEERPAQGPDLPEWLVQLAGALWGGQDPDAAGEWARRTYDACARLDGRVPFAVVHDWHARTVAPLLGEGQEDVRALHLRASEGGQVTADAWAAALEPALRDVHRRAYPYADAFATAAANARAWARTNDYGEAEAEEFADGYARLNTGANVTSYADANALVHARALASAFATGDAAAYAACYPFATANAYALALAGQDVPDGGEERFGAACGRLGDGLADSLERAAGR</sequence>
<evidence type="ECO:0000313" key="1">
    <source>
        <dbReference type="EMBL" id="GAA0401835.1"/>
    </source>
</evidence>
<protein>
    <recommendedName>
        <fullName evidence="3">SpcZ</fullName>
    </recommendedName>
</protein>